<reference evidence="1 2" key="2">
    <citation type="submission" date="2020-07" db="EMBL/GenBank/DDBJ databases">
        <title>Genome assembly of wild tea tree DASZ reveals pedigree and selection history of tea varieties.</title>
        <authorList>
            <person name="Zhang W."/>
        </authorList>
    </citation>
    <scope>NUCLEOTIDE SEQUENCE [LARGE SCALE GENOMIC DNA]</scope>
    <source>
        <strain evidence="2">cv. G240</strain>
        <tissue evidence="1">Leaf</tissue>
    </source>
</reference>
<name>A0A7J7I5R8_CAMSI</name>
<sequence>MEEARPPARPLSAAAAVAADLRTITSSCRPSPAVVLSEATAAATPASSSLIATLPSPISLIASPKPFSTTDLCLLSPSLSPDPPLIQNHHLEIRRFIAAADPDPPPPRWNVTSTAVVHSTY</sequence>
<proteinExistence type="predicted"/>
<comment type="caution">
    <text evidence="1">The sequence shown here is derived from an EMBL/GenBank/DDBJ whole genome shotgun (WGS) entry which is preliminary data.</text>
</comment>
<evidence type="ECO:0000313" key="2">
    <source>
        <dbReference type="Proteomes" id="UP000593564"/>
    </source>
</evidence>
<organism evidence="1 2">
    <name type="scientific">Camellia sinensis</name>
    <name type="common">Tea plant</name>
    <name type="synonym">Thea sinensis</name>
    <dbReference type="NCBI Taxonomy" id="4442"/>
    <lineage>
        <taxon>Eukaryota</taxon>
        <taxon>Viridiplantae</taxon>
        <taxon>Streptophyta</taxon>
        <taxon>Embryophyta</taxon>
        <taxon>Tracheophyta</taxon>
        <taxon>Spermatophyta</taxon>
        <taxon>Magnoliopsida</taxon>
        <taxon>eudicotyledons</taxon>
        <taxon>Gunneridae</taxon>
        <taxon>Pentapetalae</taxon>
        <taxon>asterids</taxon>
        <taxon>Ericales</taxon>
        <taxon>Theaceae</taxon>
        <taxon>Camellia</taxon>
    </lineage>
</organism>
<dbReference type="Proteomes" id="UP000593564">
    <property type="component" value="Unassembled WGS sequence"/>
</dbReference>
<evidence type="ECO:0000313" key="1">
    <source>
        <dbReference type="EMBL" id="KAF5959931.1"/>
    </source>
</evidence>
<reference evidence="2" key="1">
    <citation type="journal article" date="2020" name="Nat. Commun.">
        <title>Genome assembly of wild tea tree DASZ reveals pedigree and selection history of tea varieties.</title>
        <authorList>
            <person name="Zhang W."/>
            <person name="Zhang Y."/>
            <person name="Qiu H."/>
            <person name="Guo Y."/>
            <person name="Wan H."/>
            <person name="Zhang X."/>
            <person name="Scossa F."/>
            <person name="Alseekh S."/>
            <person name="Zhang Q."/>
            <person name="Wang P."/>
            <person name="Xu L."/>
            <person name="Schmidt M.H."/>
            <person name="Jia X."/>
            <person name="Li D."/>
            <person name="Zhu A."/>
            <person name="Guo F."/>
            <person name="Chen W."/>
            <person name="Ni D."/>
            <person name="Usadel B."/>
            <person name="Fernie A.R."/>
            <person name="Wen W."/>
        </authorList>
    </citation>
    <scope>NUCLEOTIDE SEQUENCE [LARGE SCALE GENOMIC DNA]</scope>
    <source>
        <strain evidence="2">cv. G240</strain>
    </source>
</reference>
<gene>
    <name evidence="1" type="ORF">HYC85_001140</name>
</gene>
<protein>
    <submittedName>
        <fullName evidence="1">Uncharacterized protein</fullName>
    </submittedName>
</protein>
<dbReference type="AlphaFoldDB" id="A0A7J7I5R8"/>
<dbReference type="EMBL" id="JACBKZ010000001">
    <property type="protein sequence ID" value="KAF5959931.1"/>
    <property type="molecule type" value="Genomic_DNA"/>
</dbReference>
<accession>A0A7J7I5R8</accession>
<keyword evidence="2" id="KW-1185">Reference proteome</keyword>